<dbReference type="Gene3D" id="2.40.50.90">
    <property type="match status" value="1"/>
</dbReference>
<accession>A0ABQ9GZC0</accession>
<keyword evidence="3" id="KW-1185">Reference proteome</keyword>
<name>A0ABQ9GZC0_9NEOP</name>
<proteinExistence type="predicted"/>
<protein>
    <recommendedName>
        <fullName evidence="1">TNase-like domain-containing protein</fullName>
    </recommendedName>
</protein>
<feature type="domain" description="TNase-like" evidence="1">
    <location>
        <begin position="8"/>
        <end position="105"/>
    </location>
</feature>
<evidence type="ECO:0000259" key="1">
    <source>
        <dbReference type="PROSITE" id="PS50830"/>
    </source>
</evidence>
<dbReference type="InterPro" id="IPR035437">
    <property type="entry name" value="SNase_OB-fold_sf"/>
</dbReference>
<dbReference type="SUPFAM" id="SSF50199">
    <property type="entry name" value="Staphylococcal nuclease"/>
    <property type="match status" value="1"/>
</dbReference>
<sequence>MTTAPQPQVKRGIVKQVLSGDSVIIRGVPKGGPPPEKQINLSNITAPKLARRAIGSGDETKDEPYAWEAREFLRQKIIGEDVLFTVEKPPNTSREYGVIYTGKGM</sequence>
<evidence type="ECO:0000313" key="2">
    <source>
        <dbReference type="EMBL" id="KAJ8877383.1"/>
    </source>
</evidence>
<dbReference type="SMART" id="SM00318">
    <property type="entry name" value="SNc"/>
    <property type="match status" value="1"/>
</dbReference>
<evidence type="ECO:0000313" key="3">
    <source>
        <dbReference type="Proteomes" id="UP001159363"/>
    </source>
</evidence>
<dbReference type="Proteomes" id="UP001159363">
    <property type="component" value="Chromosome 7"/>
</dbReference>
<dbReference type="EMBL" id="JARBHB010000008">
    <property type="protein sequence ID" value="KAJ8877383.1"/>
    <property type="molecule type" value="Genomic_DNA"/>
</dbReference>
<gene>
    <name evidence="2" type="ORF">PR048_021837</name>
</gene>
<dbReference type="InterPro" id="IPR016071">
    <property type="entry name" value="Staphylococal_nuclease_OB-fold"/>
</dbReference>
<comment type="caution">
    <text evidence="2">The sequence shown here is derived from an EMBL/GenBank/DDBJ whole genome shotgun (WGS) entry which is preliminary data.</text>
</comment>
<dbReference type="PROSITE" id="PS50830">
    <property type="entry name" value="TNASE_3"/>
    <property type="match status" value="1"/>
</dbReference>
<reference evidence="2 3" key="1">
    <citation type="submission" date="2023-02" db="EMBL/GenBank/DDBJ databases">
        <title>LHISI_Scaffold_Assembly.</title>
        <authorList>
            <person name="Stuart O.P."/>
            <person name="Cleave R."/>
            <person name="Magrath M.J.L."/>
            <person name="Mikheyev A.S."/>
        </authorList>
    </citation>
    <scope>NUCLEOTIDE SEQUENCE [LARGE SCALE GENOMIC DNA]</scope>
    <source>
        <strain evidence="2">Daus_M_001</strain>
        <tissue evidence="2">Leg muscle</tissue>
    </source>
</reference>
<organism evidence="2 3">
    <name type="scientific">Dryococelus australis</name>
    <dbReference type="NCBI Taxonomy" id="614101"/>
    <lineage>
        <taxon>Eukaryota</taxon>
        <taxon>Metazoa</taxon>
        <taxon>Ecdysozoa</taxon>
        <taxon>Arthropoda</taxon>
        <taxon>Hexapoda</taxon>
        <taxon>Insecta</taxon>
        <taxon>Pterygota</taxon>
        <taxon>Neoptera</taxon>
        <taxon>Polyneoptera</taxon>
        <taxon>Phasmatodea</taxon>
        <taxon>Verophasmatodea</taxon>
        <taxon>Anareolatae</taxon>
        <taxon>Phasmatidae</taxon>
        <taxon>Eurycanthinae</taxon>
        <taxon>Dryococelus</taxon>
    </lineage>
</organism>